<feature type="transmembrane region" description="Helical" evidence="1">
    <location>
        <begin position="291"/>
        <end position="309"/>
    </location>
</feature>
<feature type="transmembrane region" description="Helical" evidence="1">
    <location>
        <begin position="256"/>
        <end position="279"/>
    </location>
</feature>
<feature type="transmembrane region" description="Helical" evidence="1">
    <location>
        <begin position="74"/>
        <end position="94"/>
    </location>
</feature>
<keyword evidence="1" id="KW-0472">Membrane</keyword>
<dbReference type="AlphaFoldDB" id="A0A7K1L9S9"/>
<name>A0A7K1L9S9_9ACTN</name>
<accession>A0A7K1L9S9</accession>
<keyword evidence="1" id="KW-0812">Transmembrane</keyword>
<organism evidence="2 3">
    <name type="scientific">Actinomadura litoris</name>
    <dbReference type="NCBI Taxonomy" id="2678616"/>
    <lineage>
        <taxon>Bacteria</taxon>
        <taxon>Bacillati</taxon>
        <taxon>Actinomycetota</taxon>
        <taxon>Actinomycetes</taxon>
        <taxon>Streptosporangiales</taxon>
        <taxon>Thermomonosporaceae</taxon>
        <taxon>Actinomadura</taxon>
    </lineage>
</organism>
<reference evidence="2 3" key="1">
    <citation type="submission" date="2019-11" db="EMBL/GenBank/DDBJ databases">
        <authorList>
            <person name="Cao P."/>
        </authorList>
    </citation>
    <scope>NUCLEOTIDE SEQUENCE [LARGE SCALE GENOMIC DNA]</scope>
    <source>
        <strain evidence="2 3">NEAU-AAG5</strain>
    </source>
</reference>
<dbReference type="RefSeq" id="WP_156220357.1">
    <property type="nucleotide sequence ID" value="NZ_WOFH01000013.1"/>
</dbReference>
<evidence type="ECO:0008006" key="4">
    <source>
        <dbReference type="Google" id="ProtNLM"/>
    </source>
</evidence>
<evidence type="ECO:0000313" key="2">
    <source>
        <dbReference type="EMBL" id="MUN41187.1"/>
    </source>
</evidence>
<sequence>MLVLGWSAQAGLRLWLAAEQTSPTANPDETGYLIAARILSGGPNADLSYSTVYHGGYPLLLAPAYWLSHDPETVYRLCMVVNALVGAALLPLAFRAALDLRLTKRWSYAAAHVTALLPGASFYGLYVLTDAVLPVVFLGWILLLYRWIRDERMVYAAGASLVAAYACAVHSRGTVLLVVQACTVLVMLFRGRAGRRSSAAAAAVLAAGVYGAARLNDWLMPQMYPLGDNNLEDNLVWRLTHAEGHRWTLALTAGQLWYQIVATAGIAGLGLTALIAVAVRRGTPFPLRWSALAVLAAVAGVAVATSAALPDEQRAGNFVTGRYLACLLPVLFLTGLAALVRARRTELVQGAVIALGLALALGWTVLDYAGDRLHTSKYIAFDFLEMNLLTGDWERFHLWRATVVALGLFGAVLFLVRGAGMLSRKWLGRSRGWSSRVHRAGAPLAVVLLAALNLAVLTTSSYRIARPPARDAADVAGIGRLGDAGTYRAVAIDQGVTWGLRVPLLYQVWWTKVIDFNAASTPPPGQADLVVLRWRASTAPAATWPDAPPGFRIVDTRSSYADGVAQGWVAWARS</sequence>
<feature type="transmembrane region" description="Helical" evidence="1">
    <location>
        <begin position="437"/>
        <end position="457"/>
    </location>
</feature>
<protein>
    <recommendedName>
        <fullName evidence="4">Glycosyltransferase RgtA/B/C/D-like domain-containing protein</fullName>
    </recommendedName>
</protein>
<dbReference type="Proteomes" id="UP000432015">
    <property type="component" value="Unassembled WGS sequence"/>
</dbReference>
<evidence type="ECO:0000256" key="1">
    <source>
        <dbReference type="SAM" id="Phobius"/>
    </source>
</evidence>
<feature type="transmembrane region" description="Helical" evidence="1">
    <location>
        <begin position="347"/>
        <end position="366"/>
    </location>
</feature>
<comment type="caution">
    <text evidence="2">The sequence shown here is derived from an EMBL/GenBank/DDBJ whole genome shotgun (WGS) entry which is preliminary data.</text>
</comment>
<feature type="transmembrane region" description="Helical" evidence="1">
    <location>
        <begin position="321"/>
        <end position="340"/>
    </location>
</feature>
<feature type="transmembrane region" description="Helical" evidence="1">
    <location>
        <begin position="197"/>
        <end position="215"/>
    </location>
</feature>
<feature type="transmembrane region" description="Helical" evidence="1">
    <location>
        <begin position="131"/>
        <end position="148"/>
    </location>
</feature>
<evidence type="ECO:0000313" key="3">
    <source>
        <dbReference type="Proteomes" id="UP000432015"/>
    </source>
</evidence>
<keyword evidence="3" id="KW-1185">Reference proteome</keyword>
<dbReference type="EMBL" id="WOFH01000013">
    <property type="protein sequence ID" value="MUN41187.1"/>
    <property type="molecule type" value="Genomic_DNA"/>
</dbReference>
<gene>
    <name evidence="2" type="ORF">GNZ18_31975</name>
</gene>
<feature type="transmembrane region" description="Helical" evidence="1">
    <location>
        <begin position="396"/>
        <end position="416"/>
    </location>
</feature>
<keyword evidence="1" id="KW-1133">Transmembrane helix</keyword>
<proteinExistence type="predicted"/>